<dbReference type="GO" id="GO:0006508">
    <property type="term" value="P:proteolysis"/>
    <property type="evidence" value="ECO:0007669"/>
    <property type="project" value="InterPro"/>
</dbReference>
<feature type="region of interest" description="Disordered" evidence="2">
    <location>
        <begin position="339"/>
        <end position="362"/>
    </location>
</feature>
<keyword evidence="6" id="KW-1185">Reference proteome</keyword>
<reference evidence="5 6" key="1">
    <citation type="submission" date="2020-07" db="EMBL/GenBank/DDBJ databases">
        <title>Sequencing the genomes of 1000 actinobacteria strains.</title>
        <authorList>
            <person name="Klenk H.-P."/>
        </authorList>
    </citation>
    <scope>NUCLEOTIDE SEQUENCE [LARGE SCALE GENOMIC DNA]</scope>
    <source>
        <strain evidence="5 6">DSM 18448</strain>
    </source>
</reference>
<evidence type="ECO:0000256" key="1">
    <source>
        <dbReference type="ARBA" id="ARBA00022801"/>
    </source>
</evidence>
<dbReference type="InterPro" id="IPR001375">
    <property type="entry name" value="Peptidase_S9_cat"/>
</dbReference>
<dbReference type="InterPro" id="IPR029058">
    <property type="entry name" value="AB_hydrolase_fold"/>
</dbReference>
<evidence type="ECO:0000259" key="3">
    <source>
        <dbReference type="Pfam" id="PF00326"/>
    </source>
</evidence>
<dbReference type="Gene3D" id="2.120.10.30">
    <property type="entry name" value="TolB, C-terminal domain"/>
    <property type="match status" value="1"/>
</dbReference>
<evidence type="ECO:0000313" key="5">
    <source>
        <dbReference type="EMBL" id="NYH89932.1"/>
    </source>
</evidence>
<keyword evidence="1" id="KW-0378">Hydrolase</keyword>
<feature type="domain" description="Peptidase S9A N-terminal" evidence="4">
    <location>
        <begin position="163"/>
        <end position="345"/>
    </location>
</feature>
<dbReference type="Pfam" id="PF02897">
    <property type="entry name" value="Peptidase_S9_N"/>
    <property type="match status" value="1"/>
</dbReference>
<dbReference type="PANTHER" id="PTHR42776:SF27">
    <property type="entry name" value="DIPEPTIDYL PEPTIDASE FAMILY MEMBER 6"/>
    <property type="match status" value="1"/>
</dbReference>
<dbReference type="Gene3D" id="3.40.50.1820">
    <property type="entry name" value="alpha/beta hydrolase"/>
    <property type="match status" value="1"/>
</dbReference>
<dbReference type="RefSeq" id="WP_179787575.1">
    <property type="nucleotide sequence ID" value="NZ_BAAARR010000010.1"/>
</dbReference>
<comment type="caution">
    <text evidence="5">The sequence shown here is derived from an EMBL/GenBank/DDBJ whole genome shotgun (WGS) entry which is preliminary data.</text>
</comment>
<dbReference type="AlphaFoldDB" id="A0A852ZDY1"/>
<dbReference type="PANTHER" id="PTHR42776">
    <property type="entry name" value="SERINE PEPTIDASE S9 FAMILY MEMBER"/>
    <property type="match status" value="1"/>
</dbReference>
<name>A0A852ZDY1_9ACTN</name>
<protein>
    <submittedName>
        <fullName evidence="5">Dipeptidyl aminopeptidase/acylaminoacyl peptidase</fullName>
    </submittedName>
</protein>
<dbReference type="SUPFAM" id="SSF82171">
    <property type="entry name" value="DPP6 N-terminal domain-like"/>
    <property type="match status" value="1"/>
</dbReference>
<proteinExistence type="predicted"/>
<dbReference type="InterPro" id="IPR023302">
    <property type="entry name" value="Pept_S9A_N"/>
</dbReference>
<evidence type="ECO:0000313" key="6">
    <source>
        <dbReference type="Proteomes" id="UP000579605"/>
    </source>
</evidence>
<dbReference type="GO" id="GO:0004252">
    <property type="term" value="F:serine-type endopeptidase activity"/>
    <property type="evidence" value="ECO:0007669"/>
    <property type="project" value="InterPro"/>
</dbReference>
<evidence type="ECO:0000256" key="2">
    <source>
        <dbReference type="SAM" id="MobiDB-lite"/>
    </source>
</evidence>
<dbReference type="SUPFAM" id="SSF53474">
    <property type="entry name" value="alpha/beta-Hydrolases"/>
    <property type="match status" value="1"/>
</dbReference>
<accession>A0A852ZDY1</accession>
<keyword evidence="5" id="KW-0031">Aminopeptidase</keyword>
<keyword evidence="5" id="KW-0645">Protease</keyword>
<feature type="domain" description="Peptidase S9 prolyl oligopeptidase catalytic" evidence="3">
    <location>
        <begin position="410"/>
        <end position="610"/>
    </location>
</feature>
<sequence>MPTAAPPPNDFLRSLLQIPSVAARDVDTEGRTLVSYDVTGSAQLYEVGADGGWRRLTDLDGVAAGRYLPGTRAVVVQHDAGGNERGQLSLVDLDSPDVSGDGPLPPLVPFVHDPAYVHRLAGVEPGRVLYLTNRRNGVDFDLVSREIGSGKETVLYDGGGYVAEVEASPDGRWVALTRPNTPANSLQLLLVSTEDGRVEPLTPWGDDAYLTTPSWLPDSSALLVSGNPGREMTAVLRYDLAARTWSEVVADAAHDLVGWVSPAGTHVLVATNDDGAVSLALHSLPDGELVRDLDLPTGGCAALHRHPDPVWSQAGDAVAVTYSSPVEPPYALRLDVASGTARPVRPPDRPDLPGGLVAPESHRVTAPDGEQIPTFVYRPADGGDGSAVLVVHGGPEGQSVRQWQPMVAGLVAQGHTVLVPNVRGSTGYGKRWYALDDVRRRLDSVADLAALHDWLPTIGVDPDRVALYGGSYGGYMVLAGLAFQPARWAAGVDIVGIASLVTFLENTSDYRRAHREREYGSLANDRDFLHEASPLTQVDAMRAPLFVIHGANDPRVPLSEAEQIVAALRARNVPCELRVYADEGHGLAKRANQLDAYPAACAFLAEQLAKRPGDPSDSGEGVA</sequence>
<dbReference type="Pfam" id="PF00326">
    <property type="entry name" value="Peptidase_S9"/>
    <property type="match status" value="1"/>
</dbReference>
<dbReference type="InterPro" id="IPR011042">
    <property type="entry name" value="6-blade_b-propeller_TolB-like"/>
</dbReference>
<dbReference type="EMBL" id="JACBZH010000001">
    <property type="protein sequence ID" value="NYH89932.1"/>
    <property type="molecule type" value="Genomic_DNA"/>
</dbReference>
<dbReference type="Proteomes" id="UP000579605">
    <property type="component" value="Unassembled WGS sequence"/>
</dbReference>
<evidence type="ECO:0000259" key="4">
    <source>
        <dbReference type="Pfam" id="PF02897"/>
    </source>
</evidence>
<organism evidence="5 6">
    <name type="scientific">Actinopolymorpha rutila</name>
    <dbReference type="NCBI Taxonomy" id="446787"/>
    <lineage>
        <taxon>Bacteria</taxon>
        <taxon>Bacillati</taxon>
        <taxon>Actinomycetota</taxon>
        <taxon>Actinomycetes</taxon>
        <taxon>Propionibacteriales</taxon>
        <taxon>Actinopolymorphaceae</taxon>
        <taxon>Actinopolymorpha</taxon>
    </lineage>
</organism>
<dbReference type="GO" id="GO:0004177">
    <property type="term" value="F:aminopeptidase activity"/>
    <property type="evidence" value="ECO:0007669"/>
    <property type="project" value="UniProtKB-KW"/>
</dbReference>
<gene>
    <name evidence="5" type="ORF">F4554_002570</name>
</gene>